<dbReference type="InterPro" id="IPR038765">
    <property type="entry name" value="Papain-like_cys_pep_sf"/>
</dbReference>
<gene>
    <name evidence="6" type="ORF">RJ641_002312</name>
</gene>
<evidence type="ECO:0000259" key="5">
    <source>
        <dbReference type="SMART" id="SM00848"/>
    </source>
</evidence>
<feature type="signal peptide" evidence="3">
    <location>
        <begin position="1"/>
        <end position="20"/>
    </location>
</feature>
<dbReference type="Pfam" id="PF08246">
    <property type="entry name" value="Inhibitor_I29"/>
    <property type="match status" value="1"/>
</dbReference>
<dbReference type="InterPro" id="IPR000668">
    <property type="entry name" value="Peptidase_C1A_C"/>
</dbReference>
<dbReference type="GO" id="GO:0008234">
    <property type="term" value="F:cysteine-type peptidase activity"/>
    <property type="evidence" value="ECO:0007669"/>
    <property type="project" value="InterPro"/>
</dbReference>
<keyword evidence="7" id="KW-1185">Reference proteome</keyword>
<feature type="domain" description="Peptidase C1A papain C-terminal" evidence="4">
    <location>
        <begin position="141"/>
        <end position="329"/>
    </location>
</feature>
<name>A0AAN8ZG64_9MAGN</name>
<evidence type="ECO:0000256" key="2">
    <source>
        <dbReference type="ARBA" id="ARBA00023157"/>
    </source>
</evidence>
<organism evidence="6 7">
    <name type="scientific">Dillenia turbinata</name>
    <dbReference type="NCBI Taxonomy" id="194707"/>
    <lineage>
        <taxon>Eukaryota</taxon>
        <taxon>Viridiplantae</taxon>
        <taxon>Streptophyta</taxon>
        <taxon>Embryophyta</taxon>
        <taxon>Tracheophyta</taxon>
        <taxon>Spermatophyta</taxon>
        <taxon>Magnoliopsida</taxon>
        <taxon>eudicotyledons</taxon>
        <taxon>Gunneridae</taxon>
        <taxon>Pentapetalae</taxon>
        <taxon>Dilleniales</taxon>
        <taxon>Dilleniaceae</taxon>
        <taxon>Dillenia</taxon>
    </lineage>
</organism>
<dbReference type="SMART" id="SM00848">
    <property type="entry name" value="Inhibitor_I29"/>
    <property type="match status" value="1"/>
</dbReference>
<dbReference type="Proteomes" id="UP001370490">
    <property type="component" value="Unassembled WGS sequence"/>
</dbReference>
<dbReference type="SMART" id="SM00645">
    <property type="entry name" value="Pept_C1"/>
    <property type="match status" value="1"/>
</dbReference>
<evidence type="ECO:0000256" key="3">
    <source>
        <dbReference type="SAM" id="SignalP"/>
    </source>
</evidence>
<keyword evidence="3" id="KW-0732">Signal</keyword>
<evidence type="ECO:0000313" key="6">
    <source>
        <dbReference type="EMBL" id="KAK6932688.1"/>
    </source>
</evidence>
<dbReference type="InterPro" id="IPR000169">
    <property type="entry name" value="Pept_cys_AS"/>
</dbReference>
<protein>
    <submittedName>
        <fullName evidence="6">Peptidase C1A, papain C-terminal</fullName>
    </submittedName>
</protein>
<comment type="similarity">
    <text evidence="1">Belongs to the peptidase C1 family.</text>
</comment>
<dbReference type="PROSITE" id="PS00139">
    <property type="entry name" value="THIOL_PROTEASE_CYS"/>
    <property type="match status" value="1"/>
</dbReference>
<dbReference type="SUPFAM" id="SSF54001">
    <property type="entry name" value="Cysteine proteinases"/>
    <property type="match status" value="1"/>
</dbReference>
<comment type="caution">
    <text evidence="6">The sequence shown here is derived from an EMBL/GenBank/DDBJ whole genome shotgun (WGS) entry which is preliminary data.</text>
</comment>
<dbReference type="AlphaFoldDB" id="A0AAN8ZG64"/>
<accession>A0AAN8ZG64</accession>
<sequence length="330" mass="37489">MGYQIIQLAFLLLILASSTCFSFNLPSEYSILGNDLNELLSEERVTELFKQWQEKHNKVYHHAQEFKMRLENFRWNLKYVIEKNSERKSPNSLTVGLNMFADLSNEEFREMYMSKVKMPYGKRMNNKRVNIKKRSSESCDAPSSLDWRKKGVVTGVKYQGQCGSCWAFSSTGAMEGINAIVNGELISLSEQELVDCVTTCGGGYMDNAFQWVVNNGGIDSESDYPYTAQAGTCNTTKVDENKVVTIDGYEDVEPEESALLCATVNQPISVGIHASAPDFYLYKSNQGDYLGVATKKRKMAKHKLPWTKVGETQWTYQPLQWKRKLFAAVR</sequence>
<dbReference type="Gene3D" id="3.90.70.10">
    <property type="entry name" value="Cysteine proteinases"/>
    <property type="match status" value="1"/>
</dbReference>
<evidence type="ECO:0000313" key="7">
    <source>
        <dbReference type="Proteomes" id="UP001370490"/>
    </source>
</evidence>
<dbReference type="InterPro" id="IPR039417">
    <property type="entry name" value="Peptidase_C1A_papain-like"/>
</dbReference>
<feature type="domain" description="Cathepsin propeptide inhibitor" evidence="5">
    <location>
        <begin position="49"/>
        <end position="108"/>
    </location>
</feature>
<keyword evidence="2" id="KW-1015">Disulfide bond</keyword>
<dbReference type="InterPro" id="IPR013128">
    <property type="entry name" value="Peptidase_C1A"/>
</dbReference>
<reference evidence="6 7" key="1">
    <citation type="submission" date="2023-12" db="EMBL/GenBank/DDBJ databases">
        <title>A high-quality genome assembly for Dillenia turbinata (Dilleniales).</title>
        <authorList>
            <person name="Chanderbali A."/>
        </authorList>
    </citation>
    <scope>NUCLEOTIDE SEQUENCE [LARGE SCALE GENOMIC DNA]</scope>
    <source>
        <strain evidence="6">LSX21</strain>
        <tissue evidence="6">Leaf</tissue>
    </source>
</reference>
<proteinExistence type="inferred from homology"/>
<dbReference type="EMBL" id="JBAMMX010000010">
    <property type="protein sequence ID" value="KAK6932688.1"/>
    <property type="molecule type" value="Genomic_DNA"/>
</dbReference>
<dbReference type="InterPro" id="IPR013201">
    <property type="entry name" value="Prot_inhib_I29"/>
</dbReference>
<evidence type="ECO:0000256" key="1">
    <source>
        <dbReference type="ARBA" id="ARBA00008455"/>
    </source>
</evidence>
<dbReference type="CDD" id="cd02248">
    <property type="entry name" value="Peptidase_C1A"/>
    <property type="match status" value="1"/>
</dbReference>
<dbReference type="PANTHER" id="PTHR12411">
    <property type="entry name" value="CYSTEINE PROTEASE FAMILY C1-RELATED"/>
    <property type="match status" value="1"/>
</dbReference>
<dbReference type="Pfam" id="PF00112">
    <property type="entry name" value="Peptidase_C1"/>
    <property type="match status" value="1"/>
</dbReference>
<evidence type="ECO:0000259" key="4">
    <source>
        <dbReference type="SMART" id="SM00645"/>
    </source>
</evidence>
<dbReference type="GO" id="GO:0006508">
    <property type="term" value="P:proteolysis"/>
    <property type="evidence" value="ECO:0007669"/>
    <property type="project" value="InterPro"/>
</dbReference>
<feature type="chain" id="PRO_5042943346" evidence="3">
    <location>
        <begin position="21"/>
        <end position="330"/>
    </location>
</feature>